<evidence type="ECO:0000259" key="2">
    <source>
        <dbReference type="Pfam" id="PF00561"/>
    </source>
</evidence>
<dbReference type="Proteomes" id="UP000437862">
    <property type="component" value="Chromosome"/>
</dbReference>
<dbReference type="Proteomes" id="UP000315112">
    <property type="component" value="Unassembled WGS sequence"/>
</dbReference>
<dbReference type="AlphaFoldDB" id="A0A562Q0K9"/>
<evidence type="ECO:0000313" key="4">
    <source>
        <dbReference type="EMBL" id="TWI50209.1"/>
    </source>
</evidence>
<dbReference type="EMBL" id="CP046904">
    <property type="protein sequence ID" value="QGZ38256.1"/>
    <property type="molecule type" value="Genomic_DNA"/>
</dbReference>
<keyword evidence="1 3" id="KW-0378">Hydrolase</keyword>
<dbReference type="Gene3D" id="3.40.50.1820">
    <property type="entry name" value="alpha/beta hydrolase"/>
    <property type="match status" value="1"/>
</dbReference>
<accession>A0A562Q0K9</accession>
<evidence type="ECO:0000313" key="5">
    <source>
        <dbReference type="Proteomes" id="UP000315112"/>
    </source>
</evidence>
<dbReference type="InterPro" id="IPR000639">
    <property type="entry name" value="Epox_hydrolase-like"/>
</dbReference>
<reference evidence="3 6" key="3">
    <citation type="submission" date="2019-12" db="EMBL/GenBank/DDBJ databases">
        <title>Draft Genome Sequences of Six Type Strains of the Genus Massilia.</title>
        <authorList>
            <person name="Miess H."/>
            <person name="Frediansyah A."/>
            <person name="Goeker M."/>
            <person name="Gross H."/>
        </authorList>
    </citation>
    <scope>NUCLEOTIDE SEQUENCE [LARGE SCALE GENOMIC DNA]</scope>
    <source>
        <strain evidence="3 6">DSM 26639</strain>
    </source>
</reference>
<evidence type="ECO:0000313" key="3">
    <source>
        <dbReference type="EMBL" id="QGZ38256.1"/>
    </source>
</evidence>
<evidence type="ECO:0000256" key="1">
    <source>
        <dbReference type="ARBA" id="ARBA00022801"/>
    </source>
</evidence>
<organism evidence="4 5">
    <name type="scientific">Pseudoduganella flava</name>
    <dbReference type="NCBI Taxonomy" id="871742"/>
    <lineage>
        <taxon>Bacteria</taxon>
        <taxon>Pseudomonadati</taxon>
        <taxon>Pseudomonadota</taxon>
        <taxon>Betaproteobacteria</taxon>
        <taxon>Burkholderiales</taxon>
        <taxon>Oxalobacteraceae</taxon>
        <taxon>Telluria group</taxon>
        <taxon>Pseudoduganella</taxon>
    </lineage>
</organism>
<dbReference type="RefSeq" id="WP_145873837.1">
    <property type="nucleotide sequence ID" value="NZ_CP046904.1"/>
</dbReference>
<dbReference type="EMBL" id="VLKW01000002">
    <property type="protein sequence ID" value="TWI50209.1"/>
    <property type="molecule type" value="Genomic_DNA"/>
</dbReference>
<feature type="domain" description="AB hydrolase-1" evidence="2">
    <location>
        <begin position="25"/>
        <end position="300"/>
    </location>
</feature>
<reference evidence="4 5" key="1">
    <citation type="journal article" date="2015" name="Stand. Genomic Sci.">
        <title>Genomic Encyclopedia of Bacterial and Archaeal Type Strains, Phase III: the genomes of soil and plant-associated and newly described type strains.</title>
        <authorList>
            <person name="Whitman W.B."/>
            <person name="Woyke T."/>
            <person name="Klenk H.P."/>
            <person name="Zhou Y."/>
            <person name="Lilburn T.G."/>
            <person name="Beck B.J."/>
            <person name="De Vos P."/>
            <person name="Vandamme P."/>
            <person name="Eisen J.A."/>
            <person name="Garrity G."/>
            <person name="Hugenholtz P."/>
            <person name="Kyrpides N.C."/>
        </authorList>
    </citation>
    <scope>NUCLEOTIDE SEQUENCE [LARGE SCALE GENOMIC DNA]</scope>
    <source>
        <strain evidence="4 5">CGMCC 1.10685</strain>
    </source>
</reference>
<proteinExistence type="predicted"/>
<dbReference type="OrthoDB" id="2987348at2"/>
<reference evidence="4" key="2">
    <citation type="submission" date="2019-07" db="EMBL/GenBank/DDBJ databases">
        <authorList>
            <person name="Whitman W."/>
            <person name="Huntemann M."/>
            <person name="Clum A."/>
            <person name="Pillay M."/>
            <person name="Palaniappan K."/>
            <person name="Varghese N."/>
            <person name="Mikhailova N."/>
            <person name="Stamatis D."/>
            <person name="Reddy T."/>
            <person name="Daum C."/>
            <person name="Shapiro N."/>
            <person name="Ivanova N."/>
            <person name="Kyrpides N."/>
            <person name="Woyke T."/>
        </authorList>
    </citation>
    <scope>NUCLEOTIDE SEQUENCE</scope>
    <source>
        <strain evidence="4">CGMCC 1.10685</strain>
    </source>
</reference>
<dbReference type="PANTHER" id="PTHR43329">
    <property type="entry name" value="EPOXIDE HYDROLASE"/>
    <property type="match status" value="1"/>
</dbReference>
<dbReference type="PRINTS" id="PR00412">
    <property type="entry name" value="EPOXHYDRLASE"/>
</dbReference>
<keyword evidence="6" id="KW-1185">Reference proteome</keyword>
<gene>
    <name evidence="3" type="ORF">GO485_03790</name>
    <name evidence="4" type="ORF">IP92_01438</name>
</gene>
<dbReference type="Pfam" id="PF00561">
    <property type="entry name" value="Abhydrolase_1"/>
    <property type="match status" value="1"/>
</dbReference>
<dbReference type="SUPFAM" id="SSF53474">
    <property type="entry name" value="alpha/beta-Hydrolases"/>
    <property type="match status" value="1"/>
</dbReference>
<evidence type="ECO:0000313" key="6">
    <source>
        <dbReference type="Proteomes" id="UP000437862"/>
    </source>
</evidence>
<dbReference type="GO" id="GO:0016787">
    <property type="term" value="F:hydrolase activity"/>
    <property type="evidence" value="ECO:0007669"/>
    <property type="project" value="UniProtKB-KW"/>
</dbReference>
<dbReference type="InterPro" id="IPR029058">
    <property type="entry name" value="AB_hydrolase_fold"/>
</dbReference>
<dbReference type="InterPro" id="IPR000073">
    <property type="entry name" value="AB_hydrolase_1"/>
</dbReference>
<sequence length="317" mass="35098">MPEFRERCIVANGIHQHVTEAGSGPVVLLCHGFPEVGYSWRHQLRALADAGFHAIAPDMRGYGRTDVPQPTEQYTIYHLVGDMVGLLAELGIGRADIVGHDWGAPVAWAAAQLRPDLFASVTGMCVPFTPRRPVSRLDAWRRSGRTEFYQLYFQEPGRAEEEFEQDIAATLRRMMWTLSAGPSARWDGMIGPSGALAALAEPERPMHWMSDAELAVYIAAFERSGFAGPLKWYRNIERNWELTAPLQGVAIHQPAWFITGEHDPIYPLMKPLVDALPHTVPGHRGSTIVAGAGHWVQQEAPGAVNAVLIDFLRTVHA</sequence>
<name>A0A562Q0K9_9BURK</name>
<protein>
    <submittedName>
        <fullName evidence="3">Alpha/beta fold hydrolase</fullName>
    </submittedName>
    <submittedName>
        <fullName evidence="4">Pimeloyl-ACP methyl ester carboxylesterase</fullName>
    </submittedName>
</protein>